<evidence type="ECO:0000313" key="9">
    <source>
        <dbReference type="Proteomes" id="UP000245728"/>
    </source>
</evidence>
<dbReference type="Proteomes" id="UP000245728">
    <property type="component" value="Chromosome"/>
</dbReference>
<feature type="compositionally biased region" description="Acidic residues" evidence="5">
    <location>
        <begin position="199"/>
        <end position="208"/>
    </location>
</feature>
<protein>
    <recommendedName>
        <fullName evidence="7">Peptidase S54 rhomboid domain-containing protein</fullName>
    </recommendedName>
</protein>
<feature type="transmembrane region" description="Helical" evidence="6">
    <location>
        <begin position="115"/>
        <end position="134"/>
    </location>
</feature>
<feature type="transmembrane region" description="Helical" evidence="6">
    <location>
        <begin position="141"/>
        <end position="161"/>
    </location>
</feature>
<evidence type="ECO:0000256" key="2">
    <source>
        <dbReference type="ARBA" id="ARBA00022692"/>
    </source>
</evidence>
<dbReference type="RefSeq" id="WP_239421236.1">
    <property type="nucleotide sequence ID" value="NZ_CP029347.1"/>
</dbReference>
<dbReference type="PANTHER" id="PTHR43731:SF9">
    <property type="entry name" value="SLR1461 PROTEIN"/>
    <property type="match status" value="1"/>
</dbReference>
<dbReference type="Pfam" id="PF01694">
    <property type="entry name" value="Rhomboid"/>
    <property type="match status" value="1"/>
</dbReference>
<dbReference type="InterPro" id="IPR022764">
    <property type="entry name" value="Peptidase_S54_rhomboid_dom"/>
</dbReference>
<feature type="transmembrane region" description="Helical" evidence="6">
    <location>
        <begin position="68"/>
        <end position="85"/>
    </location>
</feature>
<feature type="region of interest" description="Disordered" evidence="5">
    <location>
        <begin position="193"/>
        <end position="224"/>
    </location>
</feature>
<dbReference type="KEGG" id="salh:HMF8227_01718"/>
<dbReference type="GO" id="GO:0016020">
    <property type="term" value="C:membrane"/>
    <property type="evidence" value="ECO:0007669"/>
    <property type="project" value="UniProtKB-SubCell"/>
</dbReference>
<proteinExistence type="predicted"/>
<dbReference type="InterPro" id="IPR050925">
    <property type="entry name" value="Rhomboid_protease_S54"/>
</dbReference>
<evidence type="ECO:0000256" key="1">
    <source>
        <dbReference type="ARBA" id="ARBA00004141"/>
    </source>
</evidence>
<name>A0A2S2E3H3_9ALTE</name>
<evidence type="ECO:0000256" key="5">
    <source>
        <dbReference type="SAM" id="MobiDB-lite"/>
    </source>
</evidence>
<dbReference type="PANTHER" id="PTHR43731">
    <property type="entry name" value="RHOMBOID PROTEASE"/>
    <property type="match status" value="1"/>
</dbReference>
<dbReference type="AlphaFoldDB" id="A0A2S2E3H3"/>
<dbReference type="GO" id="GO:0004252">
    <property type="term" value="F:serine-type endopeptidase activity"/>
    <property type="evidence" value="ECO:0007669"/>
    <property type="project" value="InterPro"/>
</dbReference>
<dbReference type="SUPFAM" id="SSF144091">
    <property type="entry name" value="Rhomboid-like"/>
    <property type="match status" value="1"/>
</dbReference>
<feature type="transmembrane region" description="Helical" evidence="6">
    <location>
        <begin position="167"/>
        <end position="185"/>
    </location>
</feature>
<dbReference type="EMBL" id="CP029347">
    <property type="protein sequence ID" value="AWL12191.1"/>
    <property type="molecule type" value="Genomic_DNA"/>
</dbReference>
<gene>
    <name evidence="8" type="ORF">HMF8227_01718</name>
</gene>
<evidence type="ECO:0000256" key="6">
    <source>
        <dbReference type="SAM" id="Phobius"/>
    </source>
</evidence>
<feature type="transmembrane region" description="Helical" evidence="6">
    <location>
        <begin position="40"/>
        <end position="62"/>
    </location>
</feature>
<evidence type="ECO:0000313" key="8">
    <source>
        <dbReference type="EMBL" id="AWL12191.1"/>
    </source>
</evidence>
<dbReference type="InterPro" id="IPR035952">
    <property type="entry name" value="Rhomboid-like_sf"/>
</dbReference>
<reference evidence="8 9" key="1">
    <citation type="submission" date="2018-05" db="EMBL/GenBank/DDBJ databases">
        <title>Salinimonas sp. HMF8227 Genome sequencing and assembly.</title>
        <authorList>
            <person name="Kang H."/>
            <person name="Kang J."/>
            <person name="Cha I."/>
            <person name="Kim H."/>
            <person name="Joh K."/>
        </authorList>
    </citation>
    <scope>NUCLEOTIDE SEQUENCE [LARGE SCALE GENOMIC DNA]</scope>
    <source>
        <strain evidence="8 9">HMF8227</strain>
    </source>
</reference>
<organism evidence="8 9">
    <name type="scientific">Saliniradius amylolyticus</name>
    <dbReference type="NCBI Taxonomy" id="2183582"/>
    <lineage>
        <taxon>Bacteria</taxon>
        <taxon>Pseudomonadati</taxon>
        <taxon>Pseudomonadota</taxon>
        <taxon>Gammaproteobacteria</taxon>
        <taxon>Alteromonadales</taxon>
        <taxon>Alteromonadaceae</taxon>
        <taxon>Saliniradius</taxon>
    </lineage>
</organism>
<keyword evidence="9" id="KW-1185">Reference proteome</keyword>
<sequence>MNRAYAQPRRFRPAILATTAFVILLWWIKLFEIFWPMDLGFMGVHVGDLTGLWGILLAPLLHGSLEHLYSNTLPLLVLGSLLLYGYPRSWPWALGMIWLLSGAGVWLFAREATHLGASGLTHGIFFYLLVISIIRRDKRSIGLMMVGFFLYGSMLMTIFPRAPEVSFEYHFFGAVAGVLAAVLLFRRDPKPARKRYDWEQSDEQEDPVIGELWQDGGDDDSQRH</sequence>
<keyword evidence="4 6" id="KW-0472">Membrane</keyword>
<evidence type="ECO:0000256" key="3">
    <source>
        <dbReference type="ARBA" id="ARBA00022989"/>
    </source>
</evidence>
<evidence type="ECO:0000259" key="7">
    <source>
        <dbReference type="Pfam" id="PF01694"/>
    </source>
</evidence>
<feature type="domain" description="Peptidase S54 rhomboid" evidence="7">
    <location>
        <begin position="52"/>
        <end position="187"/>
    </location>
</feature>
<evidence type="ECO:0000256" key="4">
    <source>
        <dbReference type="ARBA" id="ARBA00023136"/>
    </source>
</evidence>
<comment type="subcellular location">
    <subcellularLocation>
        <location evidence="1">Membrane</location>
        <topology evidence="1">Multi-pass membrane protein</topology>
    </subcellularLocation>
</comment>
<dbReference type="Gene3D" id="1.20.1540.10">
    <property type="entry name" value="Rhomboid-like"/>
    <property type="match status" value="1"/>
</dbReference>
<keyword evidence="3 6" id="KW-1133">Transmembrane helix</keyword>
<accession>A0A2S2E3H3</accession>
<feature type="transmembrane region" description="Helical" evidence="6">
    <location>
        <begin position="12"/>
        <end position="28"/>
    </location>
</feature>
<keyword evidence="2 6" id="KW-0812">Transmembrane</keyword>